<dbReference type="PANTHER" id="PTHR43791">
    <property type="entry name" value="PERMEASE-RELATED"/>
    <property type="match status" value="1"/>
</dbReference>
<evidence type="ECO:0000256" key="2">
    <source>
        <dbReference type="ARBA" id="ARBA00022448"/>
    </source>
</evidence>
<gene>
    <name evidence="8" type="ORF">BRENAR_LOCUS3606</name>
</gene>
<organism evidence="8 9">
    <name type="scientific">Brettanomyces naardenensis</name>
    <name type="common">Yeast</name>
    <dbReference type="NCBI Taxonomy" id="13370"/>
    <lineage>
        <taxon>Eukaryota</taxon>
        <taxon>Fungi</taxon>
        <taxon>Dikarya</taxon>
        <taxon>Ascomycota</taxon>
        <taxon>Saccharomycotina</taxon>
        <taxon>Pichiomycetes</taxon>
        <taxon>Pichiales</taxon>
        <taxon>Pichiaceae</taxon>
        <taxon>Brettanomyces</taxon>
    </lineage>
</organism>
<dbReference type="GO" id="GO:0022857">
    <property type="term" value="F:transmembrane transporter activity"/>
    <property type="evidence" value="ECO:0007669"/>
    <property type="project" value="InterPro"/>
</dbReference>
<reference evidence="8 9" key="1">
    <citation type="submission" date="2018-12" db="EMBL/GenBank/DDBJ databases">
        <authorList>
            <person name="Tiukova I."/>
            <person name="Dainat J."/>
        </authorList>
    </citation>
    <scope>NUCLEOTIDE SEQUENCE [LARGE SCALE GENOMIC DNA]</scope>
</reference>
<dbReference type="FunFam" id="1.20.1250.20:FF:000106">
    <property type="entry name" value="MFS transporter, putative"/>
    <property type="match status" value="1"/>
</dbReference>
<feature type="compositionally biased region" description="Basic and acidic residues" evidence="6">
    <location>
        <begin position="33"/>
        <end position="47"/>
    </location>
</feature>
<dbReference type="OrthoDB" id="1935484at2759"/>
<feature type="transmembrane region" description="Helical" evidence="7">
    <location>
        <begin position="244"/>
        <end position="264"/>
    </location>
</feature>
<feature type="transmembrane region" description="Helical" evidence="7">
    <location>
        <begin position="450"/>
        <end position="468"/>
    </location>
</feature>
<evidence type="ECO:0000313" key="8">
    <source>
        <dbReference type="EMBL" id="VEU22875.1"/>
    </source>
</evidence>
<keyword evidence="5 7" id="KW-0472">Membrane</keyword>
<dbReference type="EMBL" id="CAACVR010000032">
    <property type="protein sequence ID" value="VEU22875.1"/>
    <property type="molecule type" value="Genomic_DNA"/>
</dbReference>
<keyword evidence="9" id="KW-1185">Reference proteome</keyword>
<dbReference type="InterPro" id="IPR036259">
    <property type="entry name" value="MFS_trans_sf"/>
</dbReference>
<feature type="transmembrane region" description="Helical" evidence="7">
    <location>
        <begin position="516"/>
        <end position="535"/>
    </location>
</feature>
<feature type="compositionally biased region" description="Gly residues" evidence="6">
    <location>
        <begin position="21"/>
        <end position="30"/>
    </location>
</feature>
<dbReference type="PANTHER" id="PTHR43791:SF65">
    <property type="entry name" value="MAJOR FACILITATOR SUPERFAMILY (MFS) PROFILE DOMAIN-CONTAINING PROTEIN-RELATED"/>
    <property type="match status" value="1"/>
</dbReference>
<feature type="transmembrane region" description="Helical" evidence="7">
    <location>
        <begin position="212"/>
        <end position="232"/>
    </location>
</feature>
<dbReference type="Proteomes" id="UP000290900">
    <property type="component" value="Unassembled WGS sequence"/>
</dbReference>
<dbReference type="Pfam" id="PF07690">
    <property type="entry name" value="MFS_1"/>
    <property type="match status" value="1"/>
</dbReference>
<feature type="transmembrane region" description="Helical" evidence="7">
    <location>
        <begin position="418"/>
        <end position="438"/>
    </location>
</feature>
<dbReference type="STRING" id="13370.A0A448YPL9"/>
<evidence type="ECO:0000256" key="4">
    <source>
        <dbReference type="ARBA" id="ARBA00022989"/>
    </source>
</evidence>
<accession>A0A448YPL9</accession>
<evidence type="ECO:0000256" key="7">
    <source>
        <dbReference type="SAM" id="Phobius"/>
    </source>
</evidence>
<feature type="transmembrane region" description="Helical" evidence="7">
    <location>
        <begin position="276"/>
        <end position="300"/>
    </location>
</feature>
<evidence type="ECO:0000256" key="3">
    <source>
        <dbReference type="ARBA" id="ARBA00022692"/>
    </source>
</evidence>
<keyword evidence="2" id="KW-0813">Transport</keyword>
<comment type="subcellular location">
    <subcellularLocation>
        <location evidence="1">Membrane</location>
        <topology evidence="1">Multi-pass membrane protein</topology>
    </subcellularLocation>
</comment>
<sequence>MNKASEADFDDQEGHFTSLEGGPGDNGAGLGSHETKGDKENSFKSEEFQLDDADSLEKSGASDQNGKNPFIDPTVANYYRDLYESTKYECRGRFDPEFHWDPKEEKKLTRKLDVKVTLLACVLFVALQMDRGALGQAVSDNLLTDLNISTNVLNSSWSLFYCCFLAAELPSQLISKKLGCDIWIPTQITLWSIVSICQSRVRGKAGFLATRALLGLLEGGFIPDLVLWLSYFYTSSELSIRLSFFWFTLSLTQIISSLLAYGIFHIKGTSLHGWAWLFLIEGIFTLLIGISAFFLMPASIVQTKSPWNKKGWFTERQEKILVNKVLRDDPSKGSMHNRQGLTPKMLWQAMCDYHLWPIYIIGLVAYIPIDTLDTYMSLLLRSMGYSTLNVTLLLIPYYFTQGSSLVITTWLSERLHSIFNVCLLQPLWGIPLIAVLRWWNGALIEKWPTYAVLVLILCEPYIHAIMVSTCSRNSQSVKTRTVSASLYNMFVQAGSIVGSNIYRANDAPYYKRGNEVLFVLAVLMVPLLLGTKLWYVHINRKRSRIWDAMSKEEQEEYILTTKDTGSSKLNFRFAH</sequence>
<dbReference type="InterPro" id="IPR011701">
    <property type="entry name" value="MFS"/>
</dbReference>
<dbReference type="GO" id="GO:0016020">
    <property type="term" value="C:membrane"/>
    <property type="evidence" value="ECO:0007669"/>
    <property type="project" value="UniProtKB-SubCell"/>
</dbReference>
<dbReference type="InParanoid" id="A0A448YPL9"/>
<dbReference type="FunCoup" id="A0A448YPL9">
    <property type="interactions" value="64"/>
</dbReference>
<evidence type="ECO:0000313" key="9">
    <source>
        <dbReference type="Proteomes" id="UP000290900"/>
    </source>
</evidence>
<feature type="transmembrane region" description="Helical" evidence="7">
    <location>
        <begin position="345"/>
        <end position="366"/>
    </location>
</feature>
<proteinExistence type="predicted"/>
<keyword evidence="4 7" id="KW-1133">Transmembrane helix</keyword>
<keyword evidence="3 7" id="KW-0812">Transmembrane</keyword>
<evidence type="ECO:0000256" key="1">
    <source>
        <dbReference type="ARBA" id="ARBA00004141"/>
    </source>
</evidence>
<dbReference type="AlphaFoldDB" id="A0A448YPL9"/>
<name>A0A448YPL9_BRENA</name>
<dbReference type="Gene3D" id="1.20.1250.20">
    <property type="entry name" value="MFS general substrate transporter like domains"/>
    <property type="match status" value="1"/>
</dbReference>
<protein>
    <submittedName>
        <fullName evidence="8">DEKNAAC103969</fullName>
    </submittedName>
</protein>
<dbReference type="SUPFAM" id="SSF103473">
    <property type="entry name" value="MFS general substrate transporter"/>
    <property type="match status" value="1"/>
</dbReference>
<feature type="region of interest" description="Disordered" evidence="6">
    <location>
        <begin position="1"/>
        <end position="69"/>
    </location>
</feature>
<evidence type="ECO:0000256" key="6">
    <source>
        <dbReference type="SAM" id="MobiDB-lite"/>
    </source>
</evidence>
<evidence type="ECO:0000256" key="5">
    <source>
        <dbReference type="ARBA" id="ARBA00023136"/>
    </source>
</evidence>